<dbReference type="PANTHER" id="PTHR13947:SF37">
    <property type="entry name" value="LD18367P"/>
    <property type="match status" value="1"/>
</dbReference>
<dbReference type="InterPro" id="IPR016181">
    <property type="entry name" value="Acyl_CoA_acyltransferase"/>
</dbReference>
<accession>A0A1H1DLJ4</accession>
<organism evidence="3 4">
    <name type="scientific">Virgibacillus salinus</name>
    <dbReference type="NCBI Taxonomy" id="553311"/>
    <lineage>
        <taxon>Bacteria</taxon>
        <taxon>Bacillati</taxon>
        <taxon>Bacillota</taxon>
        <taxon>Bacilli</taxon>
        <taxon>Bacillales</taxon>
        <taxon>Bacillaceae</taxon>
        <taxon>Virgibacillus</taxon>
    </lineage>
</organism>
<dbReference type="InterPro" id="IPR050769">
    <property type="entry name" value="NAT_camello-type"/>
</dbReference>
<protein>
    <submittedName>
        <fullName evidence="3">Ribosomal protein S18 acetylase RimI</fullName>
    </submittedName>
</protein>
<dbReference type="GO" id="GO:0005840">
    <property type="term" value="C:ribosome"/>
    <property type="evidence" value="ECO:0007669"/>
    <property type="project" value="UniProtKB-KW"/>
</dbReference>
<keyword evidence="1" id="KW-0808">Transferase</keyword>
<dbReference type="GO" id="GO:0008080">
    <property type="term" value="F:N-acetyltransferase activity"/>
    <property type="evidence" value="ECO:0007669"/>
    <property type="project" value="InterPro"/>
</dbReference>
<dbReference type="Proteomes" id="UP000199444">
    <property type="component" value="Unassembled WGS sequence"/>
</dbReference>
<dbReference type="PROSITE" id="PS51186">
    <property type="entry name" value="GNAT"/>
    <property type="match status" value="1"/>
</dbReference>
<dbReference type="CDD" id="cd04301">
    <property type="entry name" value="NAT_SF"/>
    <property type="match status" value="1"/>
</dbReference>
<dbReference type="AlphaFoldDB" id="A0A1H1DLJ4"/>
<evidence type="ECO:0000313" key="3">
    <source>
        <dbReference type="EMBL" id="SDQ77323.1"/>
    </source>
</evidence>
<dbReference type="RefSeq" id="WP_092493298.1">
    <property type="nucleotide sequence ID" value="NZ_FNKD01000003.1"/>
</dbReference>
<feature type="domain" description="N-acetyltransferase" evidence="2">
    <location>
        <begin position="1"/>
        <end position="136"/>
    </location>
</feature>
<dbReference type="SUPFAM" id="SSF55729">
    <property type="entry name" value="Acyl-CoA N-acyltransferases (Nat)"/>
    <property type="match status" value="1"/>
</dbReference>
<reference evidence="3 4" key="1">
    <citation type="submission" date="2016-10" db="EMBL/GenBank/DDBJ databases">
        <authorList>
            <person name="de Groot N.N."/>
        </authorList>
    </citation>
    <scope>NUCLEOTIDE SEQUENCE [LARGE SCALE GENOMIC DNA]</scope>
    <source>
        <strain evidence="3 4">CGMCC 1.10449</strain>
    </source>
</reference>
<evidence type="ECO:0000256" key="1">
    <source>
        <dbReference type="ARBA" id="ARBA00022679"/>
    </source>
</evidence>
<dbReference type="STRING" id="553311.SAMN05216231_2473"/>
<sequence>MEIQKLKSSEAAPMNLLLLADPSEDLIQEYLEQGQCYVAKIDNRLIGVYILLPINSNIIEIKNIAVEEGEQGKGVGKQLVTHAIANARFQGFTHIEVGTGNSSINQLALYQKCGFRITGIEKDFFTKNYEEEIIEDGIRCTDMIRLEISLMK</sequence>
<proteinExistence type="predicted"/>
<evidence type="ECO:0000313" key="4">
    <source>
        <dbReference type="Proteomes" id="UP000199444"/>
    </source>
</evidence>
<keyword evidence="3" id="KW-0689">Ribosomal protein</keyword>
<dbReference type="PANTHER" id="PTHR13947">
    <property type="entry name" value="GNAT FAMILY N-ACETYLTRANSFERASE"/>
    <property type="match status" value="1"/>
</dbReference>
<dbReference type="Pfam" id="PF00583">
    <property type="entry name" value="Acetyltransf_1"/>
    <property type="match status" value="1"/>
</dbReference>
<dbReference type="Gene3D" id="3.40.630.30">
    <property type="match status" value="1"/>
</dbReference>
<keyword evidence="4" id="KW-1185">Reference proteome</keyword>
<dbReference type="EMBL" id="FNKD01000003">
    <property type="protein sequence ID" value="SDQ77323.1"/>
    <property type="molecule type" value="Genomic_DNA"/>
</dbReference>
<name>A0A1H1DLJ4_9BACI</name>
<evidence type="ECO:0000259" key="2">
    <source>
        <dbReference type="PROSITE" id="PS51186"/>
    </source>
</evidence>
<dbReference type="InterPro" id="IPR000182">
    <property type="entry name" value="GNAT_dom"/>
</dbReference>
<gene>
    <name evidence="3" type="ORF">SAMN05216231_2473</name>
</gene>
<keyword evidence="3" id="KW-0687">Ribonucleoprotein</keyword>